<dbReference type="NCBIfam" id="NF003507">
    <property type="entry name" value="PRK05170.2-5"/>
    <property type="match status" value="1"/>
</dbReference>
<name>A0A511B9I3_9PROT</name>
<dbReference type="Pfam" id="PF03692">
    <property type="entry name" value="CxxCxxCC"/>
    <property type="match status" value="1"/>
</dbReference>
<proteinExistence type="inferred from homology"/>
<dbReference type="InterPro" id="IPR005358">
    <property type="entry name" value="Puta_zinc/iron-chelating_dom"/>
</dbReference>
<dbReference type="NCBIfam" id="NF003501">
    <property type="entry name" value="PRK05170.1-5"/>
    <property type="match status" value="1"/>
</dbReference>
<evidence type="ECO:0000313" key="3">
    <source>
        <dbReference type="Proteomes" id="UP000321079"/>
    </source>
</evidence>
<dbReference type="AlphaFoldDB" id="A0A511B9I3"/>
<organism evidence="2 3">
    <name type="scientific">Gluconobacter kanchanaburiensis NBRC 103587</name>
    <dbReference type="NCBI Taxonomy" id="1307948"/>
    <lineage>
        <taxon>Bacteria</taxon>
        <taxon>Pseudomonadati</taxon>
        <taxon>Pseudomonadota</taxon>
        <taxon>Alphaproteobacteria</taxon>
        <taxon>Acetobacterales</taxon>
        <taxon>Acetobacteraceae</taxon>
        <taxon>Gluconobacter</taxon>
    </lineage>
</organism>
<accession>A0A511B9I3</accession>
<keyword evidence="3" id="KW-1185">Reference proteome</keyword>
<comment type="similarity">
    <text evidence="1">Belongs to the UPF0260 family.</text>
</comment>
<dbReference type="PANTHER" id="PTHR37421:SF1">
    <property type="entry name" value="UPF0260 PROTEIN YCGN"/>
    <property type="match status" value="1"/>
</dbReference>
<dbReference type="PANTHER" id="PTHR37421">
    <property type="entry name" value="UPF0260 PROTEIN YCGN"/>
    <property type="match status" value="1"/>
</dbReference>
<protein>
    <recommendedName>
        <fullName evidence="1">UPF0260 protein GKA01_22830</fullName>
    </recommendedName>
</protein>
<evidence type="ECO:0000256" key="1">
    <source>
        <dbReference type="HAMAP-Rule" id="MF_00676"/>
    </source>
</evidence>
<dbReference type="InterPro" id="IPR008228">
    <property type="entry name" value="UCP006173"/>
</dbReference>
<gene>
    <name evidence="2" type="ORF">GKA01_22830</name>
</gene>
<dbReference type="Proteomes" id="UP000321079">
    <property type="component" value="Unassembled WGS sequence"/>
</dbReference>
<comment type="caution">
    <text evidence="2">The sequence shown here is derived from an EMBL/GenBank/DDBJ whole genome shotgun (WGS) entry which is preliminary data.</text>
</comment>
<evidence type="ECO:0000313" key="2">
    <source>
        <dbReference type="EMBL" id="GEK97086.1"/>
    </source>
</evidence>
<sequence length="169" mass="19335">MSSPSAPFWQTVPLDQMSSEQWESLCDGCGRCCLNKLRDEDTDEVVYTNVACRLLDTHTCRCTDYADRHRKVPDCVTLTPKLLAEIDWLPPSCSYRLLRDGFDLPDWHPLRTGNELGVHASRASVQDRCISERRAGPLEDHLEDWPGEWPDRSPLCHALKRPPLKRPHG</sequence>
<dbReference type="OrthoDB" id="9786855at2"/>
<dbReference type="EMBL" id="BJVA01000016">
    <property type="protein sequence ID" value="GEK97086.1"/>
    <property type="molecule type" value="Genomic_DNA"/>
</dbReference>
<dbReference type="PIRSF" id="PIRSF006173">
    <property type="entry name" value="UCP006173"/>
    <property type="match status" value="1"/>
</dbReference>
<reference evidence="2 3" key="1">
    <citation type="submission" date="2019-07" db="EMBL/GenBank/DDBJ databases">
        <title>Whole genome shotgun sequence of Gluconobacter kanchanaburiensis NBRC 103587.</title>
        <authorList>
            <person name="Hosoyama A."/>
            <person name="Uohara A."/>
            <person name="Ohji S."/>
            <person name="Ichikawa N."/>
        </authorList>
    </citation>
    <scope>NUCLEOTIDE SEQUENCE [LARGE SCALE GENOMIC DNA]</scope>
    <source>
        <strain evidence="2 3">NBRC 103587</strain>
    </source>
</reference>
<dbReference type="RefSeq" id="WP_146863052.1">
    <property type="nucleotide sequence ID" value="NZ_BARK01000014.1"/>
</dbReference>
<dbReference type="HAMAP" id="MF_00676">
    <property type="entry name" value="UPF0260"/>
    <property type="match status" value="1"/>
</dbReference>